<dbReference type="PROSITE" id="PS51020">
    <property type="entry name" value="SPONDIN"/>
    <property type="match status" value="1"/>
</dbReference>
<protein>
    <submittedName>
        <fullName evidence="3">Spondin domain-containing protein</fullName>
    </submittedName>
</protein>
<proteinExistence type="predicted"/>
<dbReference type="RefSeq" id="WP_187564382.1">
    <property type="nucleotide sequence ID" value="NZ_JACGWS010000019.1"/>
</dbReference>
<dbReference type="NCBIfam" id="NF038123">
    <property type="entry name" value="NF038123_dom"/>
    <property type="match status" value="1"/>
</dbReference>
<comment type="caution">
    <text evidence="3">The sequence shown here is derived from an EMBL/GenBank/DDBJ whole genome shotgun (WGS) entry which is preliminary data.</text>
</comment>
<name>A0ABR7QFI8_9FLAO</name>
<dbReference type="Gene3D" id="2.60.40.2130">
    <property type="entry name" value="F-spondin domain"/>
    <property type="match status" value="1"/>
</dbReference>
<dbReference type="EMBL" id="JACGWS010000019">
    <property type="protein sequence ID" value="MBC8757340.1"/>
    <property type="molecule type" value="Genomic_DNA"/>
</dbReference>
<dbReference type="NCBIfam" id="TIGR04183">
    <property type="entry name" value="Por_Secre_tail"/>
    <property type="match status" value="1"/>
</dbReference>
<dbReference type="Proteomes" id="UP000619238">
    <property type="component" value="Unassembled WGS sequence"/>
</dbReference>
<sequence>MYILFLELKLIVAISNEDITFTTCLVNNVHLAMKNFYFISRITFYILFFLSTSNSLFAQTQTANYTVTFQGTWSNTTHPIANFPSSAHWSDLVGATHNNSIVFVAPGTLATLGIENVAEGGIDDDFNLEVQNAIMAGNADVAIDQPFASFSPTSSASVAITVDKDFPLLSLASMIAPSPDWIIQVNSLSIIDINGDWIPSIVMDLYPYDAGTEEGTTYSFANPETVPQQPITSLQNIAPFSNAKVGTLTVSLVSLGIDDIDTQSTIHISTDAASKSIQIHNTNRENIQQIEVYNSLGTMVKQYATPTKKAMYNFSFPTLKDGLYFIKLQSERGIVVKKLLL</sequence>
<reference evidence="3 4" key="1">
    <citation type="submission" date="2020-07" db="EMBL/GenBank/DDBJ databases">
        <title>Description of Kordia aestuariivivens sp. nov., isolated from a tidal flat.</title>
        <authorList>
            <person name="Park S."/>
            <person name="Yoon J.-H."/>
        </authorList>
    </citation>
    <scope>NUCLEOTIDE SEQUENCE [LARGE SCALE GENOMIC DNA]</scope>
    <source>
        <strain evidence="3 4">YSTF-M3</strain>
    </source>
</reference>
<dbReference type="InterPro" id="IPR026444">
    <property type="entry name" value="Secre_tail"/>
</dbReference>
<feature type="domain" description="Spondin" evidence="2">
    <location>
        <begin position="53"/>
        <end position="242"/>
    </location>
</feature>
<dbReference type="InterPro" id="IPR038678">
    <property type="entry name" value="Spondin_N_sf"/>
</dbReference>
<evidence type="ECO:0000313" key="4">
    <source>
        <dbReference type="Proteomes" id="UP000619238"/>
    </source>
</evidence>
<dbReference type="PANTHER" id="PTHR11311">
    <property type="entry name" value="SPONDIN"/>
    <property type="match status" value="1"/>
</dbReference>
<keyword evidence="1" id="KW-0732">Signal</keyword>
<evidence type="ECO:0000259" key="2">
    <source>
        <dbReference type="PROSITE" id="PS51020"/>
    </source>
</evidence>
<evidence type="ECO:0000256" key="1">
    <source>
        <dbReference type="ARBA" id="ARBA00022729"/>
    </source>
</evidence>
<dbReference type="Pfam" id="PF06468">
    <property type="entry name" value="Spond_N"/>
    <property type="match status" value="1"/>
</dbReference>
<dbReference type="InterPro" id="IPR009465">
    <property type="entry name" value="Spondin_N"/>
</dbReference>
<gene>
    <name evidence="3" type="ORF">H2O64_21910</name>
</gene>
<accession>A0ABR7QFI8</accession>
<organism evidence="3 4">
    <name type="scientific">Kordia aestuariivivens</name>
    <dbReference type="NCBI Taxonomy" id="2759037"/>
    <lineage>
        <taxon>Bacteria</taxon>
        <taxon>Pseudomonadati</taxon>
        <taxon>Bacteroidota</taxon>
        <taxon>Flavobacteriia</taxon>
        <taxon>Flavobacteriales</taxon>
        <taxon>Flavobacteriaceae</taxon>
        <taxon>Kordia</taxon>
    </lineage>
</organism>
<evidence type="ECO:0000313" key="3">
    <source>
        <dbReference type="EMBL" id="MBC8757340.1"/>
    </source>
</evidence>
<dbReference type="PANTHER" id="PTHR11311:SF15">
    <property type="entry name" value="SPONDIN-2"/>
    <property type="match status" value="1"/>
</dbReference>
<keyword evidence="4" id="KW-1185">Reference proteome</keyword>
<dbReference type="Pfam" id="PF18962">
    <property type="entry name" value="Por_Secre_tail"/>
    <property type="match status" value="1"/>
</dbReference>
<dbReference type="InterPro" id="IPR051418">
    <property type="entry name" value="Spondin/Thrombospondin_T1"/>
</dbReference>